<evidence type="ECO:0000313" key="2">
    <source>
        <dbReference type="Proteomes" id="UP000607653"/>
    </source>
</evidence>
<gene>
    <name evidence="1" type="ORF">HUJ06_028504</name>
</gene>
<keyword evidence="2" id="KW-1185">Reference proteome</keyword>
<proteinExistence type="predicted"/>
<name>A0A822Y784_NELNU</name>
<reference evidence="1 2" key="1">
    <citation type="journal article" date="2020" name="Mol. Biol. Evol.">
        <title>Distinct Expression and Methylation Patterns for Genes with Different Fates following a Single Whole-Genome Duplication in Flowering Plants.</title>
        <authorList>
            <person name="Shi T."/>
            <person name="Rahmani R.S."/>
            <person name="Gugger P.F."/>
            <person name="Wang M."/>
            <person name="Li H."/>
            <person name="Zhang Y."/>
            <person name="Li Z."/>
            <person name="Wang Q."/>
            <person name="Van de Peer Y."/>
            <person name="Marchal K."/>
            <person name="Chen J."/>
        </authorList>
    </citation>
    <scope>NUCLEOTIDE SEQUENCE [LARGE SCALE GENOMIC DNA]</scope>
    <source>
        <tissue evidence="1">Leaf</tissue>
    </source>
</reference>
<sequence length="66" mass="7365">MSSDKLVQLASSALLTPYSSIISIAQGRWPDKLVSLDKVGNGDALIHRPRMQIDSYQADPLFQRKH</sequence>
<dbReference type="EMBL" id="DUZY01000002">
    <property type="protein sequence ID" value="DAD27036.1"/>
    <property type="molecule type" value="Genomic_DNA"/>
</dbReference>
<dbReference type="Proteomes" id="UP000607653">
    <property type="component" value="Unassembled WGS sequence"/>
</dbReference>
<dbReference type="AlphaFoldDB" id="A0A822Y784"/>
<evidence type="ECO:0000313" key="1">
    <source>
        <dbReference type="EMBL" id="DAD27036.1"/>
    </source>
</evidence>
<comment type="caution">
    <text evidence="1">The sequence shown here is derived from an EMBL/GenBank/DDBJ whole genome shotgun (WGS) entry which is preliminary data.</text>
</comment>
<accession>A0A822Y784</accession>
<protein>
    <submittedName>
        <fullName evidence="1">Uncharacterized protein</fullName>
    </submittedName>
</protein>
<organism evidence="1 2">
    <name type="scientific">Nelumbo nucifera</name>
    <name type="common">Sacred lotus</name>
    <dbReference type="NCBI Taxonomy" id="4432"/>
    <lineage>
        <taxon>Eukaryota</taxon>
        <taxon>Viridiplantae</taxon>
        <taxon>Streptophyta</taxon>
        <taxon>Embryophyta</taxon>
        <taxon>Tracheophyta</taxon>
        <taxon>Spermatophyta</taxon>
        <taxon>Magnoliopsida</taxon>
        <taxon>Proteales</taxon>
        <taxon>Nelumbonaceae</taxon>
        <taxon>Nelumbo</taxon>
    </lineage>
</organism>